<reference evidence="3" key="2">
    <citation type="journal article" date="2022" name="Front. Microbiol.">
        <title>Comparative Genomic Analysis Revealed Distinct Molecular Components and Organization of CO2-Concentrating Mechanism in Thermophilic Cyanobacteria.</title>
        <authorList>
            <person name="Tang J."/>
            <person name="Zhou H."/>
            <person name="Yao D."/>
            <person name="Riaz S."/>
            <person name="You D."/>
            <person name="Klepacz-Smolka A."/>
            <person name="Daroch M."/>
        </authorList>
    </citation>
    <scope>NUCLEOTIDE SEQUENCE [LARGE SCALE GENOMIC DNA]</scope>
    <source>
        <strain evidence="3">PCC 6715</strain>
    </source>
</reference>
<keyword evidence="3" id="KW-1185">Reference proteome</keyword>
<organism evidence="2 3">
    <name type="scientific">Parathermosynechococcus lividus PCC 6715</name>
    <dbReference type="NCBI Taxonomy" id="1917166"/>
    <lineage>
        <taxon>Bacteria</taxon>
        <taxon>Bacillati</taxon>
        <taxon>Cyanobacteriota</taxon>
        <taxon>Cyanophyceae</taxon>
        <taxon>Acaryochloridales</taxon>
        <taxon>Thermosynechococcaceae</taxon>
        <taxon>Parathermosynechococcus</taxon>
    </lineage>
</organism>
<dbReference type="Proteomes" id="UP000231057">
    <property type="component" value="Chromosome"/>
</dbReference>
<dbReference type="PANTHER" id="PTHR42714">
    <property type="entry name" value="TRNA MODIFICATION GTPASE GTPBP3"/>
    <property type="match status" value="1"/>
</dbReference>
<dbReference type="Pfam" id="PF01926">
    <property type="entry name" value="MMR_HSR1"/>
    <property type="match status" value="1"/>
</dbReference>
<dbReference type="SUPFAM" id="SSF52540">
    <property type="entry name" value="P-loop containing nucleoside triphosphate hydrolases"/>
    <property type="match status" value="1"/>
</dbReference>
<evidence type="ECO:0000313" key="3">
    <source>
        <dbReference type="Proteomes" id="UP000231057"/>
    </source>
</evidence>
<protein>
    <recommendedName>
        <fullName evidence="1">G domain-containing protein</fullName>
    </recommendedName>
</protein>
<dbReference type="InterPro" id="IPR027417">
    <property type="entry name" value="P-loop_NTPase"/>
</dbReference>
<dbReference type="AlphaFoldDB" id="A0A2D2Q3F8"/>
<evidence type="ECO:0000259" key="1">
    <source>
        <dbReference type="Pfam" id="PF01926"/>
    </source>
</evidence>
<dbReference type="GO" id="GO:0002098">
    <property type="term" value="P:tRNA wobble uridine modification"/>
    <property type="evidence" value="ECO:0007669"/>
    <property type="project" value="TreeGrafter"/>
</dbReference>
<dbReference type="CDD" id="cd00880">
    <property type="entry name" value="Era_like"/>
    <property type="match status" value="1"/>
</dbReference>
<dbReference type="GO" id="GO:0030488">
    <property type="term" value="P:tRNA methylation"/>
    <property type="evidence" value="ECO:0007669"/>
    <property type="project" value="TreeGrafter"/>
</dbReference>
<gene>
    <name evidence="2" type="ORF">BRW62_09640</name>
</gene>
<accession>A0A2D2Q3F8</accession>
<evidence type="ECO:0000313" key="2">
    <source>
        <dbReference type="EMBL" id="ATS18959.1"/>
    </source>
</evidence>
<sequence length="404" mass="44820">MSNMPSASNISPKVHHASVQGQLSLGQLTLNCLNELLAWHQSHHSHVSEHWLPLYDLRDRLNQPAWHIVVLGQVSRGKSALLNALYGETIFPVGAVHGTTQWPRTVRWQFGDHAVDLTDTPGLDEVAGSQREAMTWGAIATADLVLLVSHDTLTPIEVQARQQLEARRVPYQWVITKADLYAAVPENLTDAIVVSSTTGQGISELRAHVQQWLSHNALLERSTHLLHQASTIERAVGNALSSYRQAQQGNVPWPWLGGQLLGSALLPGGGGDAVLAMVACLGYVRHWCQAYALPFPLPAFSEISQFLLLWCAAIYVTPWLGGSISSELWSLNTTVVLQAGVILWGYQQLRRKLESYLQQGYQWDVLDPSGFWRTLLSNSSRELPSIGYLGSRCCVFCKRHHQVR</sequence>
<feature type="domain" description="G" evidence="1">
    <location>
        <begin position="68"/>
        <end position="177"/>
    </location>
</feature>
<dbReference type="InterPro" id="IPR006073">
    <property type="entry name" value="GTP-bd"/>
</dbReference>
<reference evidence="2 3" key="1">
    <citation type="submission" date="2016-11" db="EMBL/GenBank/DDBJ databases">
        <title>Complete genome sequence of thermophilic cyanobacteria strain Synechococcus sp. PCC6715.</title>
        <authorList>
            <person name="Tang J."/>
            <person name="Daroch M."/>
            <person name="Liang Y."/>
            <person name="Jiang D."/>
            <person name="Shah M."/>
        </authorList>
    </citation>
    <scope>NUCLEOTIDE SEQUENCE [LARGE SCALE GENOMIC DNA]</scope>
    <source>
        <strain evidence="2 3">PCC 6715</strain>
    </source>
</reference>
<dbReference type="PANTHER" id="PTHR42714:SF6">
    <property type="entry name" value="TRANSLATION INITIATION FACTOR IF-2"/>
    <property type="match status" value="1"/>
</dbReference>
<dbReference type="EMBL" id="CP018092">
    <property type="protein sequence ID" value="ATS18959.1"/>
    <property type="molecule type" value="Genomic_DNA"/>
</dbReference>
<dbReference type="Gene3D" id="3.40.50.300">
    <property type="entry name" value="P-loop containing nucleotide triphosphate hydrolases"/>
    <property type="match status" value="1"/>
</dbReference>
<name>A0A2D2Q3F8_PARLV</name>
<dbReference type="GO" id="GO:0005525">
    <property type="term" value="F:GTP binding"/>
    <property type="evidence" value="ECO:0007669"/>
    <property type="project" value="InterPro"/>
</dbReference>
<dbReference type="GO" id="GO:0005737">
    <property type="term" value="C:cytoplasm"/>
    <property type="evidence" value="ECO:0007669"/>
    <property type="project" value="TreeGrafter"/>
</dbReference>
<dbReference type="KEGG" id="slw:BRW62_09640"/>
<proteinExistence type="predicted"/>